<accession>A0A4Q9PNU3</accession>
<evidence type="ECO:0000313" key="1">
    <source>
        <dbReference type="EMBL" id="TBU55896.1"/>
    </source>
</evidence>
<dbReference type="Proteomes" id="UP000292082">
    <property type="component" value="Unassembled WGS sequence"/>
</dbReference>
<proteinExistence type="predicted"/>
<keyword evidence="2" id="KW-1185">Reference proteome</keyword>
<protein>
    <submittedName>
        <fullName evidence="1">Uncharacterized protein</fullName>
    </submittedName>
</protein>
<evidence type="ECO:0000313" key="2">
    <source>
        <dbReference type="Proteomes" id="UP000292082"/>
    </source>
</evidence>
<reference evidence="1 2" key="1">
    <citation type="submission" date="2019-01" db="EMBL/GenBank/DDBJ databases">
        <title>Draft genome sequences of three monokaryotic isolates of the white-rot basidiomycete fungus Dichomitus squalens.</title>
        <authorList>
            <consortium name="DOE Joint Genome Institute"/>
            <person name="Lopez S.C."/>
            <person name="Andreopoulos B."/>
            <person name="Pangilinan J."/>
            <person name="Lipzen A."/>
            <person name="Riley R."/>
            <person name="Ahrendt S."/>
            <person name="Ng V."/>
            <person name="Barry K."/>
            <person name="Daum C."/>
            <person name="Grigoriev I.V."/>
            <person name="Hilden K.S."/>
            <person name="Makela M.R."/>
            <person name="de Vries R.P."/>
        </authorList>
    </citation>
    <scope>NUCLEOTIDE SEQUENCE [LARGE SCALE GENOMIC DNA]</scope>
    <source>
        <strain evidence="1 2">CBS 464.89</strain>
    </source>
</reference>
<organism evidence="1 2">
    <name type="scientific">Dichomitus squalens</name>
    <dbReference type="NCBI Taxonomy" id="114155"/>
    <lineage>
        <taxon>Eukaryota</taxon>
        <taxon>Fungi</taxon>
        <taxon>Dikarya</taxon>
        <taxon>Basidiomycota</taxon>
        <taxon>Agaricomycotina</taxon>
        <taxon>Agaricomycetes</taxon>
        <taxon>Polyporales</taxon>
        <taxon>Polyporaceae</taxon>
        <taxon>Dichomitus</taxon>
    </lineage>
</organism>
<gene>
    <name evidence="1" type="ORF">BD310DRAFT_932729</name>
</gene>
<dbReference type="EMBL" id="ML145161">
    <property type="protein sequence ID" value="TBU55896.1"/>
    <property type="molecule type" value="Genomic_DNA"/>
</dbReference>
<dbReference type="AlphaFoldDB" id="A0A4Q9PNU3"/>
<name>A0A4Q9PNU3_9APHY</name>
<sequence length="137" mass="14655">MAIKPYRPCCGASDVKQITHIIARGCICATTYTVGGLCRWGPCPRPTGGCRAVRTVAKVLSHVLSCPHARLREHRFAVPAAALGGPGSRDKRRSCMAERPQVTMIKLSARAQLVDSMEDDAAAGSSFALRCARIAPH</sequence>